<comment type="subcellular location">
    <subcellularLocation>
        <location evidence="1">Membrane</location>
    </subcellularLocation>
</comment>
<dbReference type="OMA" id="CAHRISL"/>
<organism evidence="7 8">
    <name type="scientific">Biomphalaria glabrata</name>
    <name type="common">Bloodfluke planorb</name>
    <name type="synonym">Freshwater snail</name>
    <dbReference type="NCBI Taxonomy" id="6526"/>
    <lineage>
        <taxon>Eukaryota</taxon>
        <taxon>Metazoa</taxon>
        <taxon>Spiralia</taxon>
        <taxon>Lophotrochozoa</taxon>
        <taxon>Mollusca</taxon>
        <taxon>Gastropoda</taxon>
        <taxon>Heterobranchia</taxon>
        <taxon>Euthyneura</taxon>
        <taxon>Panpulmonata</taxon>
        <taxon>Hygrophila</taxon>
        <taxon>Lymnaeoidea</taxon>
        <taxon>Planorbidae</taxon>
        <taxon>Biomphalaria</taxon>
    </lineage>
</organism>
<evidence type="ECO:0000313" key="8">
    <source>
        <dbReference type="RefSeq" id="XP_055878096.1"/>
    </source>
</evidence>
<dbReference type="InterPro" id="IPR052954">
    <property type="entry name" value="GPCR-Ligand_Int"/>
</dbReference>
<dbReference type="InterPro" id="IPR017452">
    <property type="entry name" value="GPCR_Rhodpsn_7TM"/>
</dbReference>
<feature type="transmembrane region" description="Helical" evidence="5">
    <location>
        <begin position="224"/>
        <end position="249"/>
    </location>
</feature>
<dbReference type="PANTHER" id="PTHR46641:SF2">
    <property type="entry name" value="FMRFAMIDE RECEPTOR"/>
    <property type="match status" value="1"/>
</dbReference>
<dbReference type="InterPro" id="IPR000276">
    <property type="entry name" value="GPCR_Rhodpsn"/>
</dbReference>
<dbReference type="SMART" id="SM01381">
    <property type="entry name" value="7TM_GPCR_Srsx"/>
    <property type="match status" value="1"/>
</dbReference>
<dbReference type="OrthoDB" id="6158692at2759"/>
<dbReference type="PRINTS" id="PR00237">
    <property type="entry name" value="GPCRRHODOPSN"/>
</dbReference>
<proteinExistence type="predicted"/>
<evidence type="ECO:0000256" key="5">
    <source>
        <dbReference type="SAM" id="Phobius"/>
    </source>
</evidence>
<evidence type="ECO:0000256" key="3">
    <source>
        <dbReference type="ARBA" id="ARBA00022989"/>
    </source>
</evidence>
<sequence length="365" mass="40935">MSASLNNEALQETRDLPKLDNSYNSSNIAISSDGIDDVVTLNIDSETIIFVNHVLLCSAIGLFGIVTNAINICVFIKQGLNTSINISLFSIALFDLVKIFAMQSINIVSNPLVIELVGSRMILDAFYLIGGWPAACAHRISLFITVYMTVERCLCVSFPLKIRTWITPRVAFITVSAIILVNVLTLIPEYTTIYIDWVVVPGRNTSTLGLVFTSNRPAMQGLTFIIHAIFLFVGIIVVVSLTLGLVLLIRRKSEWRNRNTTNDKQKYSLSVRDKKMSQLVIILATVLIVYYLPMVILSLVTVFMPDFSPEGKLGLLFLTLWSFGHVFGITNPSVNIFIYYKMSSYFREKFKELFRLVLSSKSITE</sequence>
<evidence type="ECO:0000259" key="6">
    <source>
        <dbReference type="PROSITE" id="PS50262"/>
    </source>
</evidence>
<dbReference type="GO" id="GO:0016020">
    <property type="term" value="C:membrane"/>
    <property type="evidence" value="ECO:0007669"/>
    <property type="project" value="UniProtKB-SubCell"/>
</dbReference>
<accession>A0A9W2ZSW7</accession>
<keyword evidence="4 5" id="KW-0472">Membrane</keyword>
<feature type="transmembrane region" description="Helical" evidence="5">
    <location>
        <begin position="125"/>
        <end position="150"/>
    </location>
</feature>
<dbReference type="GO" id="GO:0004930">
    <property type="term" value="F:G protein-coupled receptor activity"/>
    <property type="evidence" value="ECO:0007669"/>
    <property type="project" value="InterPro"/>
</dbReference>
<dbReference type="AlphaFoldDB" id="A0A9W2ZSW7"/>
<evidence type="ECO:0000256" key="2">
    <source>
        <dbReference type="ARBA" id="ARBA00022692"/>
    </source>
</evidence>
<evidence type="ECO:0000256" key="1">
    <source>
        <dbReference type="ARBA" id="ARBA00004370"/>
    </source>
</evidence>
<gene>
    <name evidence="8" type="primary">LOC106070340</name>
</gene>
<feature type="transmembrane region" description="Helical" evidence="5">
    <location>
        <begin position="279"/>
        <end position="303"/>
    </location>
</feature>
<keyword evidence="2 5" id="KW-0812">Transmembrane</keyword>
<feature type="transmembrane region" description="Helical" evidence="5">
    <location>
        <begin position="86"/>
        <end position="105"/>
    </location>
</feature>
<dbReference type="Pfam" id="PF00001">
    <property type="entry name" value="7tm_1"/>
    <property type="match status" value="1"/>
</dbReference>
<evidence type="ECO:0000313" key="7">
    <source>
        <dbReference type="Proteomes" id="UP001165740"/>
    </source>
</evidence>
<feature type="transmembrane region" description="Helical" evidence="5">
    <location>
        <begin position="48"/>
        <end position="74"/>
    </location>
</feature>
<feature type="transmembrane region" description="Helical" evidence="5">
    <location>
        <begin position="170"/>
        <end position="187"/>
    </location>
</feature>
<dbReference type="Gene3D" id="1.20.1070.10">
    <property type="entry name" value="Rhodopsin 7-helix transmembrane proteins"/>
    <property type="match status" value="1"/>
</dbReference>
<reference evidence="8" key="1">
    <citation type="submission" date="2025-08" db="UniProtKB">
        <authorList>
            <consortium name="RefSeq"/>
        </authorList>
    </citation>
    <scope>IDENTIFICATION</scope>
</reference>
<keyword evidence="3 5" id="KW-1133">Transmembrane helix</keyword>
<dbReference type="PROSITE" id="PS50262">
    <property type="entry name" value="G_PROTEIN_RECEP_F1_2"/>
    <property type="match status" value="1"/>
</dbReference>
<feature type="domain" description="G-protein coupled receptors family 1 profile" evidence="6">
    <location>
        <begin position="67"/>
        <end position="339"/>
    </location>
</feature>
<name>A0A9W2ZSW7_BIOGL</name>
<dbReference type="SUPFAM" id="SSF81321">
    <property type="entry name" value="Family A G protein-coupled receptor-like"/>
    <property type="match status" value="1"/>
</dbReference>
<protein>
    <submittedName>
        <fullName evidence="8">Neuropeptide receptor 22-like</fullName>
    </submittedName>
</protein>
<dbReference type="GeneID" id="106070340"/>
<keyword evidence="7" id="KW-1185">Reference proteome</keyword>
<evidence type="ECO:0000256" key="4">
    <source>
        <dbReference type="ARBA" id="ARBA00023136"/>
    </source>
</evidence>
<dbReference type="PANTHER" id="PTHR46641">
    <property type="entry name" value="FMRFAMIDE RECEPTOR-RELATED"/>
    <property type="match status" value="1"/>
</dbReference>
<dbReference type="RefSeq" id="XP_055878096.1">
    <property type="nucleotide sequence ID" value="XM_056022121.1"/>
</dbReference>
<feature type="transmembrane region" description="Helical" evidence="5">
    <location>
        <begin position="315"/>
        <end position="340"/>
    </location>
</feature>
<dbReference type="Proteomes" id="UP001165740">
    <property type="component" value="Chromosome 2"/>
</dbReference>